<keyword evidence="2" id="KW-1185">Reference proteome</keyword>
<protein>
    <submittedName>
        <fullName evidence="1">Uncharacterized protein</fullName>
    </submittedName>
</protein>
<organism evidence="1 2">
    <name type="scientific">Seminavis robusta</name>
    <dbReference type="NCBI Taxonomy" id="568900"/>
    <lineage>
        <taxon>Eukaryota</taxon>
        <taxon>Sar</taxon>
        <taxon>Stramenopiles</taxon>
        <taxon>Ochrophyta</taxon>
        <taxon>Bacillariophyta</taxon>
        <taxon>Bacillariophyceae</taxon>
        <taxon>Bacillariophycidae</taxon>
        <taxon>Naviculales</taxon>
        <taxon>Naviculaceae</taxon>
        <taxon>Seminavis</taxon>
    </lineage>
</organism>
<dbReference type="EMBL" id="CAICTM010000009">
    <property type="protein sequence ID" value="CAB9496804.1"/>
    <property type="molecule type" value="Genomic_DNA"/>
</dbReference>
<dbReference type="SUPFAM" id="SSF52047">
    <property type="entry name" value="RNI-like"/>
    <property type="match status" value="1"/>
</dbReference>
<gene>
    <name evidence="1" type="ORF">SEMRO_9_G007700.1</name>
</gene>
<reference evidence="1" key="1">
    <citation type="submission" date="2020-06" db="EMBL/GenBank/DDBJ databases">
        <authorList>
            <consortium name="Plant Systems Biology data submission"/>
        </authorList>
    </citation>
    <scope>NUCLEOTIDE SEQUENCE</scope>
    <source>
        <strain evidence="1">D6</strain>
    </source>
</reference>
<evidence type="ECO:0000313" key="1">
    <source>
        <dbReference type="EMBL" id="CAB9496804.1"/>
    </source>
</evidence>
<dbReference type="Proteomes" id="UP001153069">
    <property type="component" value="Unassembled WGS sequence"/>
</dbReference>
<dbReference type="AlphaFoldDB" id="A0A9N8DBQ8"/>
<dbReference type="Gene3D" id="3.80.10.10">
    <property type="entry name" value="Ribonuclease Inhibitor"/>
    <property type="match status" value="1"/>
</dbReference>
<comment type="caution">
    <text evidence="1">The sequence shown here is derived from an EMBL/GenBank/DDBJ whole genome shotgun (WGS) entry which is preliminary data.</text>
</comment>
<name>A0A9N8DBQ8_9STRA</name>
<accession>A0A9N8DBQ8</accession>
<sequence length="567" mass="62141">METITSSTRPISEARARYKLSWHVNELFLSSDCVIGQCSDCSDVAAIVDLCKIHPNLATELLEVEDTGEKITPLEAFIRIRVPMSTIQLFCELFPMALQTKNAQRNLPLHVACEELLYHQYGVRLICHLASRFPDAVRAFGSHGSLPLHKLLSRYRLTASSVPGHAPSEVMQLVELFPESTTIIGPELGGIDPLHFVLSNSFHPTVAECILSNVPKAVTHFSFGGSLAGGADCHAVPYAKALVKFLPQLEHLVFKPKGADADGVHHASEAWSIIMSSLASCRNLKHLELQFPSKLFTKMNVKAYDTFAEILPQLFSVQVMILSNSPAKSRDSGQLHEALDIGIPITQLITSSGTNLTDLVLKEGIISSAEPILRVARKQVSRLKRLEIICSSCSTDQCDVTESLAALIQSNGSLQSLYLKNVQFQKSPVFQALMHNTKLKSMSLPGLIDAASVPPAGGGLSRVLQHYNTTLEHIECLSSGDFCPIDAAAKKNEEYQRIQFYLALNRLGRGRTRTVRSSCQDLLAILDKVIADEIGSPDKRIGKASIFYGILQDIPSQWATCRSSKTA</sequence>
<dbReference type="InterPro" id="IPR032675">
    <property type="entry name" value="LRR_dom_sf"/>
</dbReference>
<evidence type="ECO:0000313" key="2">
    <source>
        <dbReference type="Proteomes" id="UP001153069"/>
    </source>
</evidence>
<proteinExistence type="predicted"/>